<keyword evidence="3 6" id="KW-1133">Transmembrane helix</keyword>
<feature type="region of interest" description="Disordered" evidence="5">
    <location>
        <begin position="855"/>
        <end position="958"/>
    </location>
</feature>
<evidence type="ECO:0000256" key="1">
    <source>
        <dbReference type="ARBA" id="ARBA00004141"/>
    </source>
</evidence>
<feature type="region of interest" description="Disordered" evidence="5">
    <location>
        <begin position="1146"/>
        <end position="1165"/>
    </location>
</feature>
<accession>A0A4S8QPQ8</accession>
<feature type="region of interest" description="Disordered" evidence="5">
    <location>
        <begin position="1048"/>
        <end position="1072"/>
    </location>
</feature>
<comment type="subcellular location">
    <subcellularLocation>
        <location evidence="1">Membrane</location>
        <topology evidence="1">Multi-pass membrane protein</topology>
    </subcellularLocation>
</comment>
<evidence type="ECO:0000256" key="2">
    <source>
        <dbReference type="ARBA" id="ARBA00022692"/>
    </source>
</evidence>
<keyword evidence="2 6" id="KW-0812">Transmembrane</keyword>
<feature type="compositionally biased region" description="Polar residues" evidence="5">
    <location>
        <begin position="897"/>
        <end position="909"/>
    </location>
</feature>
<feature type="compositionally biased region" description="Polar residues" evidence="5">
    <location>
        <begin position="633"/>
        <end position="642"/>
    </location>
</feature>
<protein>
    <recommendedName>
        <fullName evidence="8">TM7S3/TM198-like domain-containing protein</fullName>
    </recommendedName>
</protein>
<feature type="compositionally biased region" description="Low complexity" evidence="5">
    <location>
        <begin position="664"/>
        <end position="677"/>
    </location>
</feature>
<evidence type="ECO:0000256" key="3">
    <source>
        <dbReference type="ARBA" id="ARBA00022989"/>
    </source>
</evidence>
<feature type="compositionally biased region" description="Polar residues" evidence="5">
    <location>
        <begin position="989"/>
        <end position="1009"/>
    </location>
</feature>
<name>A0A4S8QPQ8_9HELO</name>
<feature type="transmembrane region" description="Helical" evidence="6">
    <location>
        <begin position="185"/>
        <end position="205"/>
    </location>
</feature>
<dbReference type="PANTHER" id="PTHR39469:SF1">
    <property type="entry name" value="DUF4203 DOMAIN-CONTAINING PROTEIN"/>
    <property type="match status" value="1"/>
</dbReference>
<sequence>MQIKGSVLLVLGASIQWAFAAPWDVQVQERDNSVALSSTITSTSSSISSSAKESQETNDSFTSASTITHSQSTSLTMTTSTSNTAMLTSTASASSIGATATSVSATDSAFNSTISPGELPLQPEITPAFVIAGIVLIATGVLYTFIGVKNKWLHISLSAGYLVSIAITVLILFVMNLPVSNAVEGAYLVAIVLPGLIIGGCSLIFTEVTEGLGCLLGGFCFSMWLLVMKTGGLITSTAGKSILIAAISIATFSLSFSHYTRTYGLIACISFAGSTAIVLGIDCFSRAGLKEFWAYIWNLNQNLFPLGATTYPVTKGIRVEIAAIFVIFLAGLVSQSKVHKMIQDHRAQRLAERQEIARVLEEEEMSVGRRIEDQNIAEKGRWEKIYGEKVKSGDESTHDSVVGDMEDSKRGHSSMITSIMELDGTEVEISGKSLPTRSNVTGLVMLSGKGQDGAVTVRVARDAAPEVERIDDKVAIPSRQSSQNSGRSQPSANPTGDKVVVNNGSAHLASLPSLRPTSKAPPPPMTVAPEVVPLPFKIPEDEMEDNRSSIATSPDEELAANGKTLKRTPSGGSALSNKISTRSKRESQRCSEEQGISTEDLAAPYADETDRASSIAATVDDLSDDEDREVGSIRSSIVSQGTHIPDVEFPAKDNQNDEQSPELVTVEVTTESQETATGQLPSSPMNSTTEDADDKLASGTSDVRQSLELRPESGITVATDILNTPRNELSPDESMPQQDSLTTCEGPVPNTSNSTVGESLEDADNGTESKLKTESSIASTPDTKTTKITKDQLPAQFSKVVMSYRTNEWAKHLSHADSPELEELDIYENISEDPKSELAVPVDVEALQQTAHNALPPPAVRSFSQQSISPGLIRSSSTQSNITPFATIPEGSPIHGQDSSTRNSSQQKLGGSEVYRSLRNVSNPNIPEPIVESSGEEIPSSQQQQHISQSISPAFGNSNTLMEKRDTMLRNRSSYFPTRNFSTHSMPILEQNPQSPSRFQSASHSQMGSESGLIHSPLRSSHFNKSAPILSEYDDIPLSQRRELIRQSTSQPLAAPNTILNSHQPKRTSNIQTPLVREQQLAMWRNSIANDLQVQKKREMETVNNRRSVLWQERKTVEMRKEGERRAREMREERWEGKIRTAGGEMEELHRKMMSRMQDEARKVL</sequence>
<feature type="compositionally biased region" description="Low complexity" evidence="5">
    <location>
        <begin position="477"/>
        <end position="491"/>
    </location>
</feature>
<feature type="domain" description="TM7S3/TM198-like" evidence="8">
    <location>
        <begin position="133"/>
        <end position="335"/>
    </location>
</feature>
<feature type="compositionally biased region" description="Polar residues" evidence="5">
    <location>
        <begin position="570"/>
        <end position="580"/>
    </location>
</feature>
<evidence type="ECO:0000256" key="6">
    <source>
        <dbReference type="SAM" id="Phobius"/>
    </source>
</evidence>
<feature type="transmembrane region" description="Helical" evidence="6">
    <location>
        <begin position="125"/>
        <end position="146"/>
    </location>
</feature>
<dbReference type="OrthoDB" id="102260at2759"/>
<feature type="compositionally biased region" description="Basic and acidic residues" evidence="5">
    <location>
        <begin position="583"/>
        <end position="592"/>
    </location>
</feature>
<dbReference type="Pfam" id="PF13886">
    <property type="entry name" value="TM7S3_TM198"/>
    <property type="match status" value="1"/>
</dbReference>
<feature type="transmembrane region" description="Helical" evidence="6">
    <location>
        <begin position="212"/>
        <end position="232"/>
    </location>
</feature>
<evidence type="ECO:0000256" key="4">
    <source>
        <dbReference type="ARBA" id="ARBA00023136"/>
    </source>
</evidence>
<dbReference type="AlphaFoldDB" id="A0A4S8QPQ8"/>
<feature type="region of interest" description="Disordered" evidence="5">
    <location>
        <begin position="393"/>
        <end position="412"/>
    </location>
</feature>
<organism evidence="9 10">
    <name type="scientific">Botrytis galanthina</name>
    <dbReference type="NCBI Taxonomy" id="278940"/>
    <lineage>
        <taxon>Eukaryota</taxon>
        <taxon>Fungi</taxon>
        <taxon>Dikarya</taxon>
        <taxon>Ascomycota</taxon>
        <taxon>Pezizomycotina</taxon>
        <taxon>Leotiomycetes</taxon>
        <taxon>Helotiales</taxon>
        <taxon>Sclerotiniaceae</taxon>
        <taxon>Botrytis</taxon>
    </lineage>
</organism>
<evidence type="ECO:0000313" key="10">
    <source>
        <dbReference type="Proteomes" id="UP000308671"/>
    </source>
</evidence>
<proteinExistence type="predicted"/>
<keyword evidence="10" id="KW-1185">Reference proteome</keyword>
<dbReference type="GO" id="GO:0016020">
    <property type="term" value="C:membrane"/>
    <property type="evidence" value="ECO:0007669"/>
    <property type="project" value="UniProtKB-SubCell"/>
</dbReference>
<keyword evidence="7" id="KW-0732">Signal</keyword>
<dbReference type="PANTHER" id="PTHR39469">
    <property type="entry name" value="CHROMOSOME 1, WHOLE GENOME SHOTGUN SEQUENCE"/>
    <property type="match status" value="1"/>
</dbReference>
<evidence type="ECO:0000313" key="9">
    <source>
        <dbReference type="EMBL" id="THV46908.1"/>
    </source>
</evidence>
<keyword evidence="4 6" id="KW-0472">Membrane</keyword>
<feature type="chain" id="PRO_5020909711" description="TM7S3/TM198-like domain-containing protein" evidence="7">
    <location>
        <begin position="21"/>
        <end position="1165"/>
    </location>
</feature>
<evidence type="ECO:0000259" key="8">
    <source>
        <dbReference type="Pfam" id="PF13886"/>
    </source>
</evidence>
<dbReference type="InterPro" id="IPR025256">
    <property type="entry name" value="TM7S3/TM198-like_dom"/>
</dbReference>
<evidence type="ECO:0000256" key="7">
    <source>
        <dbReference type="SAM" id="SignalP"/>
    </source>
</evidence>
<feature type="compositionally biased region" description="Polar residues" evidence="5">
    <location>
        <begin position="862"/>
        <end position="884"/>
    </location>
</feature>
<evidence type="ECO:0000256" key="5">
    <source>
        <dbReference type="SAM" id="MobiDB-lite"/>
    </source>
</evidence>
<feature type="compositionally biased region" description="Polar residues" evidence="5">
    <location>
        <begin position="735"/>
        <end position="757"/>
    </location>
</feature>
<feature type="region of interest" description="Disordered" evidence="5">
    <location>
        <begin position="468"/>
        <end position="530"/>
    </location>
</feature>
<reference evidence="9 10" key="1">
    <citation type="submission" date="2017-12" db="EMBL/GenBank/DDBJ databases">
        <title>Comparative genomics of Botrytis spp.</title>
        <authorList>
            <person name="Valero-Jimenez C.A."/>
            <person name="Tapia P."/>
            <person name="Veloso J."/>
            <person name="Silva-Moreno E."/>
            <person name="Staats M."/>
            <person name="Valdes J.H."/>
            <person name="Van Kan J.A.L."/>
        </authorList>
    </citation>
    <scope>NUCLEOTIDE SEQUENCE [LARGE SCALE GENOMIC DNA]</scope>
    <source>
        <strain evidence="9 10">MUCL435</strain>
    </source>
</reference>
<feature type="transmembrane region" description="Helical" evidence="6">
    <location>
        <begin position="158"/>
        <end position="179"/>
    </location>
</feature>
<feature type="transmembrane region" description="Helical" evidence="6">
    <location>
        <begin position="238"/>
        <end position="256"/>
    </location>
</feature>
<dbReference type="Proteomes" id="UP000308671">
    <property type="component" value="Unassembled WGS sequence"/>
</dbReference>
<dbReference type="EMBL" id="PQXL01000350">
    <property type="protein sequence ID" value="THV46908.1"/>
    <property type="molecule type" value="Genomic_DNA"/>
</dbReference>
<feature type="compositionally biased region" description="Basic and acidic residues" evidence="5">
    <location>
        <begin position="645"/>
        <end position="655"/>
    </location>
</feature>
<feature type="transmembrane region" description="Helical" evidence="6">
    <location>
        <begin position="263"/>
        <end position="281"/>
    </location>
</feature>
<feature type="region of interest" description="Disordered" evidence="5">
    <location>
        <begin position="543"/>
        <end position="790"/>
    </location>
</feature>
<feature type="compositionally biased region" description="Basic and acidic residues" evidence="5">
    <location>
        <begin position="1147"/>
        <end position="1165"/>
    </location>
</feature>
<gene>
    <name evidence="9" type="ORF">BGAL_0350g00060</name>
</gene>
<feature type="signal peptide" evidence="7">
    <location>
        <begin position="1"/>
        <end position="20"/>
    </location>
</feature>
<feature type="compositionally biased region" description="Low complexity" evidence="5">
    <location>
        <begin position="940"/>
        <end position="952"/>
    </location>
</feature>
<feature type="region of interest" description="Disordered" evidence="5">
    <location>
        <begin position="989"/>
        <end position="1020"/>
    </location>
</feature>
<comment type="caution">
    <text evidence="9">The sequence shown here is derived from an EMBL/GenBank/DDBJ whole genome shotgun (WGS) entry which is preliminary data.</text>
</comment>
<feature type="compositionally biased region" description="Polar residues" evidence="5">
    <location>
        <begin position="678"/>
        <end position="689"/>
    </location>
</feature>